<dbReference type="EMBL" id="NMUH01001943">
    <property type="protein sequence ID" value="MQL96655.1"/>
    <property type="molecule type" value="Genomic_DNA"/>
</dbReference>
<evidence type="ECO:0000313" key="3">
    <source>
        <dbReference type="EMBL" id="MQL96655.1"/>
    </source>
</evidence>
<reference evidence="3" key="1">
    <citation type="submission" date="2017-07" db="EMBL/GenBank/DDBJ databases">
        <title>Taro Niue Genome Assembly and Annotation.</title>
        <authorList>
            <person name="Atibalentja N."/>
            <person name="Keating K."/>
            <person name="Fields C.J."/>
        </authorList>
    </citation>
    <scope>NUCLEOTIDE SEQUENCE</scope>
    <source>
        <strain evidence="3">Niue_2</strain>
        <tissue evidence="3">Leaf</tissue>
    </source>
</reference>
<feature type="coiled-coil region" evidence="1">
    <location>
        <begin position="181"/>
        <end position="208"/>
    </location>
</feature>
<proteinExistence type="predicted"/>
<organism evidence="3 4">
    <name type="scientific">Colocasia esculenta</name>
    <name type="common">Wild taro</name>
    <name type="synonym">Arum esculentum</name>
    <dbReference type="NCBI Taxonomy" id="4460"/>
    <lineage>
        <taxon>Eukaryota</taxon>
        <taxon>Viridiplantae</taxon>
        <taxon>Streptophyta</taxon>
        <taxon>Embryophyta</taxon>
        <taxon>Tracheophyta</taxon>
        <taxon>Spermatophyta</taxon>
        <taxon>Magnoliopsida</taxon>
        <taxon>Liliopsida</taxon>
        <taxon>Araceae</taxon>
        <taxon>Aroideae</taxon>
        <taxon>Colocasieae</taxon>
        <taxon>Colocasia</taxon>
    </lineage>
</organism>
<feature type="region of interest" description="Disordered" evidence="2">
    <location>
        <begin position="17"/>
        <end position="117"/>
    </location>
</feature>
<comment type="caution">
    <text evidence="3">The sequence shown here is derived from an EMBL/GenBank/DDBJ whole genome shotgun (WGS) entry which is preliminary data.</text>
</comment>
<protein>
    <submittedName>
        <fullName evidence="3">Uncharacterized protein</fullName>
    </submittedName>
</protein>
<evidence type="ECO:0000256" key="2">
    <source>
        <dbReference type="SAM" id="MobiDB-lite"/>
    </source>
</evidence>
<sequence length="218" mass="23519">MKTGFSVSTQSLVVSTLDPGSRSLSGLAGTIEGDQVSRGPVIEAHVIPLEGEDPPPATQSPQPAQGDQPPSECEVPIPQDIPHSPTMHASSPTLPDVGPPSFFPQFPSSASTSTGGHSIPPELYTFIEDKFGTITSSLQQMSENFELRIQRLENSVNGQFIKQKEVAEHATHRFNKLIGTLGDASVQLKEHQDQLEKVLQEILANTQKNLFNSQEAVT</sequence>
<keyword evidence="4" id="KW-1185">Reference proteome</keyword>
<accession>A0A843VL23</accession>
<dbReference type="AlphaFoldDB" id="A0A843VL23"/>
<keyword evidence="1" id="KW-0175">Coiled coil</keyword>
<gene>
    <name evidence="3" type="ORF">Taro_029338</name>
</gene>
<name>A0A843VL23_COLES</name>
<evidence type="ECO:0000313" key="4">
    <source>
        <dbReference type="Proteomes" id="UP000652761"/>
    </source>
</evidence>
<evidence type="ECO:0000256" key="1">
    <source>
        <dbReference type="SAM" id="Coils"/>
    </source>
</evidence>
<dbReference type="Proteomes" id="UP000652761">
    <property type="component" value="Unassembled WGS sequence"/>
</dbReference>